<reference evidence="1" key="1">
    <citation type="submission" date="2020-11" db="EMBL/GenBank/DDBJ databases">
        <title>Nocardia NEAU-351.nov., a novel actinomycete isolated from the cow dung.</title>
        <authorList>
            <person name="Zhang X."/>
        </authorList>
    </citation>
    <scope>NUCLEOTIDE SEQUENCE</scope>
    <source>
        <strain evidence="1">NEAU-351</strain>
    </source>
</reference>
<evidence type="ECO:0000313" key="2">
    <source>
        <dbReference type="Proteomes" id="UP000655751"/>
    </source>
</evidence>
<dbReference type="InterPro" id="IPR049747">
    <property type="entry name" value="SCO2522-like"/>
</dbReference>
<gene>
    <name evidence="1" type="ORF">IT779_05375</name>
</gene>
<evidence type="ECO:0000313" key="1">
    <source>
        <dbReference type="EMBL" id="MBH0775715.1"/>
    </source>
</evidence>
<protein>
    <submittedName>
        <fullName evidence="1">Uncharacterized protein</fullName>
    </submittedName>
</protein>
<dbReference type="EMBL" id="JADMLG010000002">
    <property type="protein sequence ID" value="MBH0775715.1"/>
    <property type="molecule type" value="Genomic_DNA"/>
</dbReference>
<accession>A0A931MZ34</accession>
<proteinExistence type="predicted"/>
<organism evidence="1 2">
    <name type="scientific">Nocardia bovistercoris</name>
    <dbReference type="NCBI Taxonomy" id="2785916"/>
    <lineage>
        <taxon>Bacteria</taxon>
        <taxon>Bacillati</taxon>
        <taxon>Actinomycetota</taxon>
        <taxon>Actinomycetes</taxon>
        <taxon>Mycobacteriales</taxon>
        <taxon>Nocardiaceae</taxon>
        <taxon>Nocardia</taxon>
    </lineage>
</organism>
<sequence length="340" mass="38027">MENVVGYSEATEHGRISAVPLSHLSIEVGHFLMGELVNGTDDIRSQFRSIVALLDGFVRAAELEFGRRPRVSTCFLIDDYFRSDTDPRLILPKVLDVAKECGLTIDYLAREAGCAEVPAVMREGAVFMPEIPLAQIVRDRIVAEPRAWENGSVPPTTASGWLCNGVRSTGAEPGQAMHPERPPTPPEQMGRRFHSIFLDVEMSTTPASDMNGRTDTLRKWSCPFLAAVWQLMRLGVLRVDGRPVVEPMLWDPKKLWPDRWADLPAVVKLNKGAKPFAAYRSLSILPQRYLEIEHAVRVILDHVHLDQDVVQQVVRRGSGENVEVPRRVAERLAHYLLAGT</sequence>
<dbReference type="NCBIfam" id="NF040566">
    <property type="entry name" value="SCO2522_fam"/>
    <property type="match status" value="1"/>
</dbReference>
<name>A0A931MZ34_9NOCA</name>
<dbReference type="AlphaFoldDB" id="A0A931MZ34"/>
<comment type="caution">
    <text evidence="1">The sequence shown here is derived from an EMBL/GenBank/DDBJ whole genome shotgun (WGS) entry which is preliminary data.</text>
</comment>
<keyword evidence="2" id="KW-1185">Reference proteome</keyword>
<dbReference type="Proteomes" id="UP000655751">
    <property type="component" value="Unassembled WGS sequence"/>
</dbReference>